<dbReference type="InterPro" id="IPR003439">
    <property type="entry name" value="ABC_transporter-like_ATP-bd"/>
</dbReference>
<proteinExistence type="inferred from homology"/>
<dbReference type="InterPro" id="IPR017871">
    <property type="entry name" value="ABC_transporter-like_CS"/>
</dbReference>
<dbReference type="GO" id="GO:0022857">
    <property type="term" value="F:transmembrane transporter activity"/>
    <property type="evidence" value="ECO:0007669"/>
    <property type="project" value="TreeGrafter"/>
</dbReference>
<comment type="function">
    <text evidence="1">Part of the ABC transporter FtsEX involved in cellular division. Important for assembly or stability of the septal ring.</text>
</comment>
<keyword evidence="7 11" id="KW-0547">Nucleotide-binding</keyword>
<reference evidence="13" key="1">
    <citation type="submission" date="2020-07" db="EMBL/GenBank/DDBJ databases">
        <title>Huge and variable diversity of episymbiotic CPR bacteria and DPANN archaea in groundwater ecosystems.</title>
        <authorList>
            <person name="He C.Y."/>
            <person name="Keren R."/>
            <person name="Whittaker M."/>
            <person name="Farag I.F."/>
            <person name="Doudna J."/>
            <person name="Cate J.H.D."/>
            <person name="Banfield J.F."/>
        </authorList>
    </citation>
    <scope>NUCLEOTIDE SEQUENCE</scope>
    <source>
        <strain evidence="13">NC_groundwater_763_Ag_S-0.2um_68_21</strain>
    </source>
</reference>
<dbReference type="SUPFAM" id="SSF52540">
    <property type="entry name" value="P-loop containing nucleoside triphosphate hydrolases"/>
    <property type="match status" value="1"/>
</dbReference>
<comment type="caution">
    <text evidence="13">The sequence shown here is derived from an EMBL/GenBank/DDBJ whole genome shotgun (WGS) entry which is preliminary data.</text>
</comment>
<evidence type="ECO:0000256" key="10">
    <source>
        <dbReference type="ARBA" id="ARBA00023306"/>
    </source>
</evidence>
<dbReference type="EMBL" id="JACPUR010000035">
    <property type="protein sequence ID" value="MBI3128827.1"/>
    <property type="molecule type" value="Genomic_DNA"/>
</dbReference>
<evidence type="ECO:0000313" key="13">
    <source>
        <dbReference type="EMBL" id="MBI3128827.1"/>
    </source>
</evidence>
<comment type="similarity">
    <text evidence="2 11">Belongs to the ABC transporter superfamily.</text>
</comment>
<name>A0A932I0Q3_UNCTE</name>
<evidence type="ECO:0000259" key="12">
    <source>
        <dbReference type="PROSITE" id="PS50893"/>
    </source>
</evidence>
<evidence type="ECO:0000256" key="3">
    <source>
        <dbReference type="ARBA" id="ARBA00020019"/>
    </source>
</evidence>
<dbReference type="SMART" id="SM00382">
    <property type="entry name" value="AAA"/>
    <property type="match status" value="1"/>
</dbReference>
<dbReference type="InterPro" id="IPR015854">
    <property type="entry name" value="ABC_transpr_LolD-like"/>
</dbReference>
<dbReference type="InterPro" id="IPR003593">
    <property type="entry name" value="AAA+_ATPase"/>
</dbReference>
<dbReference type="InterPro" id="IPR027417">
    <property type="entry name" value="P-loop_NTPase"/>
</dbReference>
<dbReference type="CDD" id="cd03255">
    <property type="entry name" value="ABC_MJ0796_LolCDE_FtsE"/>
    <property type="match status" value="1"/>
</dbReference>
<evidence type="ECO:0000256" key="5">
    <source>
        <dbReference type="ARBA" id="ARBA00022475"/>
    </source>
</evidence>
<feature type="domain" description="ABC transporter" evidence="12">
    <location>
        <begin position="2"/>
        <end position="220"/>
    </location>
</feature>
<dbReference type="InterPro" id="IPR005286">
    <property type="entry name" value="Cell_div_FtsE"/>
</dbReference>
<keyword evidence="5 11" id="KW-1003">Cell membrane</keyword>
<evidence type="ECO:0000256" key="1">
    <source>
        <dbReference type="ARBA" id="ARBA00002579"/>
    </source>
</evidence>
<comment type="subunit">
    <text evidence="11">Homodimer. Forms a membrane-associated complex with FtsX.</text>
</comment>
<dbReference type="PANTHER" id="PTHR24220:SF470">
    <property type="entry name" value="CELL DIVISION ATP-BINDING PROTEIN FTSE"/>
    <property type="match status" value="1"/>
</dbReference>
<gene>
    <name evidence="11 13" type="primary">ftsE</name>
    <name evidence="13" type="ORF">HYZ11_14575</name>
</gene>
<dbReference type="PROSITE" id="PS00211">
    <property type="entry name" value="ABC_TRANSPORTER_1"/>
    <property type="match status" value="1"/>
</dbReference>
<evidence type="ECO:0000256" key="2">
    <source>
        <dbReference type="ARBA" id="ARBA00005417"/>
    </source>
</evidence>
<organism evidence="13 14">
    <name type="scientific">Tectimicrobiota bacterium</name>
    <dbReference type="NCBI Taxonomy" id="2528274"/>
    <lineage>
        <taxon>Bacteria</taxon>
        <taxon>Pseudomonadati</taxon>
        <taxon>Nitrospinota/Tectimicrobiota group</taxon>
        <taxon>Candidatus Tectimicrobiota</taxon>
    </lineage>
</organism>
<evidence type="ECO:0000256" key="6">
    <source>
        <dbReference type="ARBA" id="ARBA00022618"/>
    </source>
</evidence>
<dbReference type="GO" id="GO:0005886">
    <property type="term" value="C:plasma membrane"/>
    <property type="evidence" value="ECO:0007669"/>
    <property type="project" value="UniProtKB-SubCell"/>
</dbReference>
<dbReference type="PROSITE" id="PS50893">
    <property type="entry name" value="ABC_TRANSPORTER_2"/>
    <property type="match status" value="1"/>
</dbReference>
<keyword evidence="9 11" id="KW-0472">Membrane</keyword>
<sequence length="220" mass="24495">MIRLTGVWKRYEEGGFALQEMSLHVPRGEFVFITGPSGAGKTTLLSLIYGAESVDRGQIFIAGRNITRLRRKDLPHLRRGIGVVFQDFKLLPRRTVFDNIAFCQRVIGVSASEARRRVYAVLKLVGLASKRNAFPRFLSGGEQQRVAIARALVNRPPLLIADEPTGNLDQAMAREVMDLFRAINRMATTVVVATHDSALVEYMGKRAMRLDNGRIGDGAR</sequence>
<keyword evidence="8 11" id="KW-0067">ATP-binding</keyword>
<dbReference type="GO" id="GO:0005524">
    <property type="term" value="F:ATP binding"/>
    <property type="evidence" value="ECO:0007669"/>
    <property type="project" value="UniProtKB-UniRule"/>
</dbReference>
<keyword evidence="10 11" id="KW-0131">Cell cycle</keyword>
<dbReference type="FunFam" id="3.40.50.300:FF:000056">
    <property type="entry name" value="Cell division ATP-binding protein FtsE"/>
    <property type="match status" value="1"/>
</dbReference>
<dbReference type="Pfam" id="PF00005">
    <property type="entry name" value="ABC_tran"/>
    <property type="match status" value="1"/>
</dbReference>
<keyword evidence="4" id="KW-0813">Transport</keyword>
<dbReference type="PANTHER" id="PTHR24220">
    <property type="entry name" value="IMPORT ATP-BINDING PROTEIN"/>
    <property type="match status" value="1"/>
</dbReference>
<protein>
    <recommendedName>
        <fullName evidence="3 11">Cell division ATP-binding protein FtsE</fullName>
    </recommendedName>
</protein>
<dbReference type="GO" id="GO:0016887">
    <property type="term" value="F:ATP hydrolysis activity"/>
    <property type="evidence" value="ECO:0007669"/>
    <property type="project" value="InterPro"/>
</dbReference>
<dbReference type="Gene3D" id="3.40.50.300">
    <property type="entry name" value="P-loop containing nucleotide triphosphate hydrolases"/>
    <property type="match status" value="1"/>
</dbReference>
<comment type="subcellular location">
    <subcellularLocation>
        <location evidence="11">Cell membrane</location>
        <topology evidence="11">Peripheral membrane protein</topology>
        <orientation evidence="11">Cytoplasmic side</orientation>
    </subcellularLocation>
</comment>
<accession>A0A932I0Q3</accession>
<evidence type="ECO:0000256" key="11">
    <source>
        <dbReference type="RuleBase" id="RU365094"/>
    </source>
</evidence>
<keyword evidence="6 11" id="KW-0132">Cell division</keyword>
<dbReference type="AlphaFoldDB" id="A0A932I0Q3"/>
<evidence type="ECO:0000256" key="7">
    <source>
        <dbReference type="ARBA" id="ARBA00022741"/>
    </source>
</evidence>
<dbReference type="Proteomes" id="UP000782312">
    <property type="component" value="Unassembled WGS sequence"/>
</dbReference>
<evidence type="ECO:0000256" key="9">
    <source>
        <dbReference type="ARBA" id="ARBA00023136"/>
    </source>
</evidence>
<dbReference type="InterPro" id="IPR017911">
    <property type="entry name" value="MacB-like_ATP-bd"/>
</dbReference>
<dbReference type="GO" id="GO:0051301">
    <property type="term" value="P:cell division"/>
    <property type="evidence" value="ECO:0007669"/>
    <property type="project" value="UniProtKB-UniRule"/>
</dbReference>
<evidence type="ECO:0000256" key="4">
    <source>
        <dbReference type="ARBA" id="ARBA00022448"/>
    </source>
</evidence>
<evidence type="ECO:0000313" key="14">
    <source>
        <dbReference type="Proteomes" id="UP000782312"/>
    </source>
</evidence>
<dbReference type="NCBIfam" id="TIGR02673">
    <property type="entry name" value="FtsE"/>
    <property type="match status" value="1"/>
</dbReference>
<evidence type="ECO:0000256" key="8">
    <source>
        <dbReference type="ARBA" id="ARBA00022840"/>
    </source>
</evidence>